<evidence type="ECO:0000256" key="4">
    <source>
        <dbReference type="ARBA" id="ARBA00022839"/>
    </source>
</evidence>
<keyword evidence="8" id="KW-1185">Reference proteome</keyword>
<comment type="similarity">
    <text evidence="1">Belongs to the RecJ family.</text>
</comment>
<evidence type="ECO:0000313" key="7">
    <source>
        <dbReference type="EMBL" id="MED3562395.1"/>
    </source>
</evidence>
<feature type="domain" description="DDH" evidence="5">
    <location>
        <begin position="65"/>
        <end position="205"/>
    </location>
</feature>
<evidence type="ECO:0000256" key="2">
    <source>
        <dbReference type="ARBA" id="ARBA00022722"/>
    </source>
</evidence>
<dbReference type="Pfam" id="PF17768">
    <property type="entry name" value="RecJ_OB"/>
    <property type="match status" value="1"/>
</dbReference>
<dbReference type="PANTHER" id="PTHR30255:SF2">
    <property type="entry name" value="SINGLE-STRANDED-DNA-SPECIFIC EXONUCLEASE RECJ"/>
    <property type="match status" value="1"/>
</dbReference>
<organism evidence="7 8">
    <name type="scientific">Bacillus xiapuensis</name>
    <dbReference type="NCBI Taxonomy" id="2014075"/>
    <lineage>
        <taxon>Bacteria</taxon>
        <taxon>Bacillati</taxon>
        <taxon>Bacillota</taxon>
        <taxon>Bacilli</taxon>
        <taxon>Bacillales</taxon>
        <taxon>Bacillaceae</taxon>
        <taxon>Bacillus</taxon>
    </lineage>
</organism>
<dbReference type="SUPFAM" id="SSF64182">
    <property type="entry name" value="DHH phosphoesterases"/>
    <property type="match status" value="1"/>
</dbReference>
<evidence type="ECO:0000256" key="3">
    <source>
        <dbReference type="ARBA" id="ARBA00022801"/>
    </source>
</evidence>
<sequence length="560" mass="63990">MFKYRLIGENDYVFDVQGTILKNRGIKDVNQFLTIDKKVENSYKKLKNIQKAVDCLNKHIEKNSNILIVIDPDVDGYTSGCIMYQYLKMLDENMKVKWVVHDDKVHGLKGIEIPKGINLIIIPDAGSNDFGEHYELNFQGIDIIVLDHHECERESEHAIVVNPQLGGYPNLNLSGAGITYKFCQALDDYYWNDFADYFLDLVALGNIADSMSMTELETRYYVEKGLQDINNDFFQALISQQEYSMKGKLNITTVSFYIAPLINSVIRVGSLNDKLDMFKSFIGVKELVKYKPRGSDETLVPLVNDMARRCTNIKAKQKRMTDKITLEVESKIQSENLNWNKVILIHGLESIDQGLTGLVCNQIAARHKKPTIVLSKKNRKGNYKGSARGYDKGELKDFKAITESTGLFEMAKGHLNAYGLEIKEENIQAAIEKFNLLLSDYNFEPVYEVDFMVPAESMNDYIVKEIVKLSDLWGKDVEEPFILVEKIPISESDVSLMGQKQDTISILHNSIKYMFFRQSEDVYNQINEGNYITIVGKGSVNEYKGQKTYQLIVDNFHVFS</sequence>
<dbReference type="Gene3D" id="3.10.310.30">
    <property type="match status" value="1"/>
</dbReference>
<dbReference type="EMBL" id="JARMQG010000084">
    <property type="protein sequence ID" value="MED3562395.1"/>
    <property type="molecule type" value="Genomic_DNA"/>
</dbReference>
<dbReference type="InterPro" id="IPR041122">
    <property type="entry name" value="RecJ_OB"/>
</dbReference>
<feature type="domain" description="RecJ OB" evidence="6">
    <location>
        <begin position="449"/>
        <end position="554"/>
    </location>
</feature>
<dbReference type="Gene3D" id="3.90.1640.30">
    <property type="match status" value="1"/>
</dbReference>
<dbReference type="InterPro" id="IPR001667">
    <property type="entry name" value="DDH_dom"/>
</dbReference>
<proteinExistence type="inferred from homology"/>
<comment type="caution">
    <text evidence="7">The sequence shown here is derived from an EMBL/GenBank/DDBJ whole genome shotgun (WGS) entry which is preliminary data.</text>
</comment>
<reference evidence="7 8" key="1">
    <citation type="submission" date="2023-03" db="EMBL/GenBank/DDBJ databases">
        <title>Bacillus Genome Sequencing.</title>
        <authorList>
            <person name="Dunlap C."/>
        </authorList>
    </citation>
    <scope>NUCLEOTIDE SEQUENCE [LARGE SCALE GENOMIC DNA]</scope>
    <source>
        <strain evidence="7 8">B-14544</strain>
    </source>
</reference>
<evidence type="ECO:0000313" key="8">
    <source>
        <dbReference type="Proteomes" id="UP001330749"/>
    </source>
</evidence>
<dbReference type="Proteomes" id="UP001330749">
    <property type="component" value="Unassembled WGS sequence"/>
</dbReference>
<dbReference type="PANTHER" id="PTHR30255">
    <property type="entry name" value="SINGLE-STRANDED-DNA-SPECIFIC EXONUCLEASE RECJ"/>
    <property type="match status" value="1"/>
</dbReference>
<dbReference type="RefSeq" id="WP_327967318.1">
    <property type="nucleotide sequence ID" value="NZ_JARMQG010000084.1"/>
</dbReference>
<gene>
    <name evidence="7" type="ORF">P4447_07995</name>
</gene>
<name>A0ABU6N853_9BACI</name>
<accession>A0ABU6N853</accession>
<evidence type="ECO:0000256" key="1">
    <source>
        <dbReference type="ARBA" id="ARBA00005915"/>
    </source>
</evidence>
<dbReference type="InterPro" id="IPR038763">
    <property type="entry name" value="DHH_sf"/>
</dbReference>
<keyword evidence="4" id="KW-0269">Exonuclease</keyword>
<evidence type="ECO:0000259" key="6">
    <source>
        <dbReference type="Pfam" id="PF17768"/>
    </source>
</evidence>
<protein>
    <submittedName>
        <fullName evidence="7">DHH family phosphoesterase</fullName>
    </submittedName>
</protein>
<keyword evidence="3" id="KW-0378">Hydrolase</keyword>
<dbReference type="InterPro" id="IPR051673">
    <property type="entry name" value="SSDNA_exonuclease_RecJ"/>
</dbReference>
<keyword evidence="2" id="KW-0540">Nuclease</keyword>
<dbReference type="Pfam" id="PF01368">
    <property type="entry name" value="DHH"/>
    <property type="match status" value="1"/>
</dbReference>
<evidence type="ECO:0000259" key="5">
    <source>
        <dbReference type="Pfam" id="PF01368"/>
    </source>
</evidence>